<dbReference type="AlphaFoldDB" id="A0A934UD55"/>
<dbReference type="CDD" id="cd03254">
    <property type="entry name" value="ABCC_Glucan_exporter_like"/>
    <property type="match status" value="1"/>
</dbReference>
<gene>
    <name evidence="11" type="ORF">JHK64_02185</name>
</gene>
<evidence type="ECO:0000259" key="10">
    <source>
        <dbReference type="PROSITE" id="PS50929"/>
    </source>
</evidence>
<dbReference type="PANTHER" id="PTHR43394:SF1">
    <property type="entry name" value="ATP-BINDING CASSETTE SUB-FAMILY B MEMBER 10, MITOCHONDRIAL"/>
    <property type="match status" value="1"/>
</dbReference>
<evidence type="ECO:0000256" key="1">
    <source>
        <dbReference type="ARBA" id="ARBA00004651"/>
    </source>
</evidence>
<dbReference type="SMART" id="SM00382">
    <property type="entry name" value="AAA"/>
    <property type="match status" value="1"/>
</dbReference>
<dbReference type="GO" id="GO:0005524">
    <property type="term" value="F:ATP binding"/>
    <property type="evidence" value="ECO:0007669"/>
    <property type="project" value="UniProtKB-KW"/>
</dbReference>
<dbReference type="InterPro" id="IPR011527">
    <property type="entry name" value="ABC1_TM_dom"/>
</dbReference>
<dbReference type="FunFam" id="3.40.50.300:FF:000287">
    <property type="entry name" value="Multidrug ABC transporter ATP-binding protein"/>
    <property type="match status" value="1"/>
</dbReference>
<feature type="domain" description="ABC transmembrane type-1" evidence="10">
    <location>
        <begin position="21"/>
        <end position="303"/>
    </location>
</feature>
<feature type="transmembrane region" description="Helical" evidence="8">
    <location>
        <begin position="250"/>
        <end position="268"/>
    </location>
</feature>
<dbReference type="SUPFAM" id="SSF90123">
    <property type="entry name" value="ABC transporter transmembrane region"/>
    <property type="match status" value="1"/>
</dbReference>
<evidence type="ECO:0000256" key="6">
    <source>
        <dbReference type="ARBA" id="ARBA00022989"/>
    </source>
</evidence>
<organism evidence="11 12">
    <name type="scientific">Streptococcus zalophi</name>
    <dbReference type="NCBI Taxonomy" id="640031"/>
    <lineage>
        <taxon>Bacteria</taxon>
        <taxon>Bacillati</taxon>
        <taxon>Bacillota</taxon>
        <taxon>Bacilli</taxon>
        <taxon>Lactobacillales</taxon>
        <taxon>Streptococcaceae</taxon>
        <taxon>Streptococcus</taxon>
    </lineage>
</organism>
<feature type="domain" description="ABC transporter" evidence="9">
    <location>
        <begin position="338"/>
        <end position="572"/>
    </location>
</feature>
<evidence type="ECO:0000256" key="7">
    <source>
        <dbReference type="ARBA" id="ARBA00023136"/>
    </source>
</evidence>
<dbReference type="GO" id="GO:0015421">
    <property type="term" value="F:ABC-type oligopeptide transporter activity"/>
    <property type="evidence" value="ECO:0007669"/>
    <property type="project" value="TreeGrafter"/>
</dbReference>
<evidence type="ECO:0000256" key="3">
    <source>
        <dbReference type="ARBA" id="ARBA00022692"/>
    </source>
</evidence>
<dbReference type="Pfam" id="PF00005">
    <property type="entry name" value="ABC_tran"/>
    <property type="match status" value="1"/>
</dbReference>
<dbReference type="InterPro" id="IPR027417">
    <property type="entry name" value="P-loop_NTPase"/>
</dbReference>
<dbReference type="EMBL" id="JAENBP010000002">
    <property type="protein sequence ID" value="MBJ8349442.1"/>
    <property type="molecule type" value="Genomic_DNA"/>
</dbReference>
<dbReference type="Gene3D" id="1.20.1560.10">
    <property type="entry name" value="ABC transporter type 1, transmembrane domain"/>
    <property type="match status" value="1"/>
</dbReference>
<dbReference type="PANTHER" id="PTHR43394">
    <property type="entry name" value="ATP-DEPENDENT PERMEASE MDL1, MITOCHONDRIAL"/>
    <property type="match status" value="1"/>
</dbReference>
<comment type="caution">
    <text evidence="11">The sequence shown here is derived from an EMBL/GenBank/DDBJ whole genome shotgun (WGS) entry which is preliminary data.</text>
</comment>
<evidence type="ECO:0000256" key="8">
    <source>
        <dbReference type="SAM" id="Phobius"/>
    </source>
</evidence>
<dbReference type="GO" id="GO:0016887">
    <property type="term" value="F:ATP hydrolysis activity"/>
    <property type="evidence" value="ECO:0007669"/>
    <property type="project" value="InterPro"/>
</dbReference>
<reference evidence="11 12" key="1">
    <citation type="journal article" date="2021" name="Int. J. Syst. Evol. Microbiol.">
        <title>Streptococcus vicugnae sp. nov., isolated from faeces of alpacas (Vicugna pacos) and cattle (Bos taurus), Streptococcus zalophi sp. nov., and Streptococcus pacificus sp. nov., isolated from respiratory tract of California sea lions (Zalophus californianus).</title>
        <authorList>
            <person name="Volokhov D.V."/>
            <person name="Zagorodnyaya T.A."/>
            <person name="Shen Z."/>
            <person name="Blom J."/>
            <person name="Furtak V.A."/>
            <person name="Eisenberg T."/>
            <person name="Fan P."/>
            <person name="Jeong K.C."/>
            <person name="Gao Y."/>
            <person name="Zhang S."/>
            <person name="Amselle M."/>
        </authorList>
    </citation>
    <scope>NUCLEOTIDE SEQUENCE [LARGE SCALE GENOMIC DNA]</scope>
    <source>
        <strain evidence="12">CSL7508-lung</strain>
    </source>
</reference>
<feature type="transmembrane region" description="Helical" evidence="8">
    <location>
        <begin position="20"/>
        <end position="41"/>
    </location>
</feature>
<feature type="transmembrane region" description="Helical" evidence="8">
    <location>
        <begin position="61"/>
        <end position="82"/>
    </location>
</feature>
<dbReference type="PROSITE" id="PS50929">
    <property type="entry name" value="ABC_TM1F"/>
    <property type="match status" value="1"/>
</dbReference>
<dbReference type="SUPFAM" id="SSF52540">
    <property type="entry name" value="P-loop containing nucleoside triphosphate hydrolases"/>
    <property type="match status" value="1"/>
</dbReference>
<evidence type="ECO:0000256" key="5">
    <source>
        <dbReference type="ARBA" id="ARBA00022840"/>
    </source>
</evidence>
<keyword evidence="5 11" id="KW-0067">ATP-binding</keyword>
<dbReference type="InterPro" id="IPR036640">
    <property type="entry name" value="ABC1_TM_sf"/>
</dbReference>
<keyword evidence="3 8" id="KW-0812">Transmembrane</keyword>
<protein>
    <submittedName>
        <fullName evidence="11">ABC transporter ATP-binding protein</fullName>
    </submittedName>
</protein>
<accession>A0A934UD55</accession>
<keyword evidence="12" id="KW-1185">Reference proteome</keyword>
<dbReference type="InterPro" id="IPR003593">
    <property type="entry name" value="AAA+_ATPase"/>
</dbReference>
<comment type="subcellular location">
    <subcellularLocation>
        <location evidence="1">Cell membrane</location>
        <topology evidence="1">Multi-pass membrane protein</topology>
    </subcellularLocation>
</comment>
<evidence type="ECO:0000256" key="4">
    <source>
        <dbReference type="ARBA" id="ARBA00022741"/>
    </source>
</evidence>
<evidence type="ECO:0000313" key="12">
    <source>
        <dbReference type="Proteomes" id="UP000644875"/>
    </source>
</evidence>
<dbReference type="Pfam" id="PF00664">
    <property type="entry name" value="ABC_membrane"/>
    <property type="match status" value="1"/>
</dbReference>
<evidence type="ECO:0000313" key="11">
    <source>
        <dbReference type="EMBL" id="MBJ8349442.1"/>
    </source>
</evidence>
<proteinExistence type="predicted"/>
<name>A0A934UD55_9STRE</name>
<dbReference type="PROSITE" id="PS50893">
    <property type="entry name" value="ABC_TRANSPORTER_2"/>
    <property type="match status" value="1"/>
</dbReference>
<evidence type="ECO:0000259" key="9">
    <source>
        <dbReference type="PROSITE" id="PS50893"/>
    </source>
</evidence>
<keyword evidence="4" id="KW-0547">Nucleotide-binding</keyword>
<dbReference type="GO" id="GO:0005886">
    <property type="term" value="C:plasma membrane"/>
    <property type="evidence" value="ECO:0007669"/>
    <property type="project" value="UniProtKB-SubCell"/>
</dbReference>
<dbReference type="CDD" id="cd18547">
    <property type="entry name" value="ABC_6TM_Tm288_like"/>
    <property type="match status" value="1"/>
</dbReference>
<sequence>MKKITISRLFHSFLQTPFSLIGLVIVSILHVFLTVYLPVLIGEAVDVIGQQNDTQKLVNLLFKMLFVILEHALFLWLSGLIAQKMVFHYGKKLRDELLTCLHQLPISILDNYSTGDLISRATTDIEQLTNGLLLVFEQFLTGILTLVFLIFSMANLDAVMLAMVLFLTPLTLLVANYIGKKSYLFYQKQLLARKKESQLIEEVVRQKSLIQLFNAKNKFLKRFDQRLDDYTLASQKATFYSSTVNPVTRFLNSLIYALLIGVGALRILNGTISLGQLVTFLNYAKQYSKPFNDISSVLSELQSALACAERLYELIDSKKDVKILDNKNNKAFNAKERITFENINFSYQKGHKILKDISFSINPGETVAIVGPTGSGKTTLINLLMRFYSPDSGRILIGDTAIQALDTADFYQNIGMVSQTTWLKKASVFDNISYAYPDSDRVFVEKAAKLANADHFIQQLPNGYDTLLDESQTSLSEGQKQLISIARVFLKAPELLILDEATSSIDANTEMLVQNALQKLMAGKTSIIIAHRLSTIMKADNIIVLKDGKLIESGNHQKLMTQKGLYYEMYQSY</sequence>
<dbReference type="Proteomes" id="UP000644875">
    <property type="component" value="Unassembled WGS sequence"/>
</dbReference>
<dbReference type="InterPro" id="IPR039421">
    <property type="entry name" value="Type_1_exporter"/>
</dbReference>
<feature type="transmembrane region" description="Helical" evidence="8">
    <location>
        <begin position="158"/>
        <end position="178"/>
    </location>
</feature>
<dbReference type="Gene3D" id="3.40.50.300">
    <property type="entry name" value="P-loop containing nucleotide triphosphate hydrolases"/>
    <property type="match status" value="1"/>
</dbReference>
<feature type="transmembrane region" description="Helical" evidence="8">
    <location>
        <begin position="132"/>
        <end position="152"/>
    </location>
</feature>
<dbReference type="RefSeq" id="WP_199567369.1">
    <property type="nucleotide sequence ID" value="NZ_JAENBP010000002.1"/>
</dbReference>
<keyword evidence="6 8" id="KW-1133">Transmembrane helix</keyword>
<keyword evidence="2" id="KW-0813">Transport</keyword>
<evidence type="ECO:0000256" key="2">
    <source>
        <dbReference type="ARBA" id="ARBA00022448"/>
    </source>
</evidence>
<dbReference type="InterPro" id="IPR003439">
    <property type="entry name" value="ABC_transporter-like_ATP-bd"/>
</dbReference>
<keyword evidence="7 8" id="KW-0472">Membrane</keyword>